<evidence type="ECO:0000313" key="1">
    <source>
        <dbReference type="EMBL" id="MDG3584678.1"/>
    </source>
</evidence>
<dbReference type="Proteomes" id="UP001153642">
    <property type="component" value="Unassembled WGS sequence"/>
</dbReference>
<organism evidence="1 2">
    <name type="scientific">Galbibacter pacificus</name>
    <dbReference type="NCBI Taxonomy" id="2996052"/>
    <lineage>
        <taxon>Bacteria</taxon>
        <taxon>Pseudomonadati</taxon>
        <taxon>Bacteroidota</taxon>
        <taxon>Flavobacteriia</taxon>
        <taxon>Flavobacteriales</taxon>
        <taxon>Flavobacteriaceae</taxon>
        <taxon>Galbibacter</taxon>
    </lineage>
</organism>
<reference evidence="1" key="1">
    <citation type="submission" date="2022-11" db="EMBL/GenBank/DDBJ databases">
        <title>High-quality draft genome sequence of Galbibacter sp. strain CMA-7.</title>
        <authorList>
            <person name="Wei L."/>
            <person name="Dong C."/>
            <person name="Shao Z."/>
        </authorList>
    </citation>
    <scope>NUCLEOTIDE SEQUENCE</scope>
    <source>
        <strain evidence="1">CMA-7</strain>
    </source>
</reference>
<evidence type="ECO:0000313" key="2">
    <source>
        <dbReference type="Proteomes" id="UP001153642"/>
    </source>
</evidence>
<keyword evidence="2" id="KW-1185">Reference proteome</keyword>
<sequence>MKKVLLIGIDPKLIDFNNLPQDIDIELIRREAIQANQKLSELGYEIYNCFTDLGETAESTILEFLNNNRFDCIMIGAGIRMINAHLFLLEKIINVIHSNAAQSKICFNTRPSDSYEAVLRWI</sequence>
<name>A0ABT6FN38_9FLAO</name>
<accession>A0ABT6FN38</accession>
<protein>
    <submittedName>
        <fullName evidence="1">Uncharacterized protein</fullName>
    </submittedName>
</protein>
<dbReference type="EMBL" id="JAPMUA010000001">
    <property type="protein sequence ID" value="MDG3584678.1"/>
    <property type="molecule type" value="Genomic_DNA"/>
</dbReference>
<comment type="caution">
    <text evidence="1">The sequence shown here is derived from an EMBL/GenBank/DDBJ whole genome shotgun (WGS) entry which is preliminary data.</text>
</comment>
<dbReference type="RefSeq" id="WP_277898436.1">
    <property type="nucleotide sequence ID" value="NZ_JAPMUA010000001.1"/>
</dbReference>
<proteinExistence type="predicted"/>
<gene>
    <name evidence="1" type="ORF">OSR52_02275</name>
</gene>